<dbReference type="KEGG" id="lac:LBA0103"/>
<accession>Q5FMS0</accession>
<dbReference type="AlphaFoldDB" id="Q5FMS0"/>
<keyword evidence="1" id="KW-1133">Transmembrane helix</keyword>
<dbReference type="PATRIC" id="fig|272621.13.peg.98"/>
<organism evidence="3">
    <name type="scientific">Lactobacillus acidophilus (strain ATCC 700396 / NCK56 / N2 / NCFM)</name>
    <dbReference type="NCBI Taxonomy" id="272621"/>
    <lineage>
        <taxon>Bacteria</taxon>
        <taxon>Bacillati</taxon>
        <taxon>Bacillota</taxon>
        <taxon>Bacilli</taxon>
        <taxon>Lactobacillales</taxon>
        <taxon>Lactobacillaceae</taxon>
        <taxon>Lactobacillus</taxon>
    </lineage>
</organism>
<dbReference type="EMBL" id="CP000033">
    <property type="protein sequence ID" value="AAV42004.1"/>
    <property type="molecule type" value="Genomic_DNA"/>
</dbReference>
<dbReference type="eggNOG" id="ENOG5033TBR">
    <property type="taxonomic scope" value="Bacteria"/>
</dbReference>
<feature type="transmembrane region" description="Helical" evidence="1">
    <location>
        <begin position="7"/>
        <end position="27"/>
    </location>
</feature>
<proteinExistence type="predicted"/>
<protein>
    <recommendedName>
        <fullName evidence="4">GGDEF domain-containing protein</fullName>
    </recommendedName>
</protein>
<evidence type="ECO:0008006" key="4">
    <source>
        <dbReference type="Google" id="ProtNLM"/>
    </source>
</evidence>
<feature type="transmembrane region" description="Helical" evidence="1">
    <location>
        <begin position="85"/>
        <end position="105"/>
    </location>
</feature>
<feature type="transmembrane region" description="Helical" evidence="1">
    <location>
        <begin position="33"/>
        <end position="52"/>
    </location>
</feature>
<evidence type="ECO:0000313" key="2">
    <source>
        <dbReference type="EMBL" id="AAV42004.1"/>
    </source>
</evidence>
<sequence>MTKKYIRLVYFALLLALIFPVIVLGIADDFSSNVVNGISMIFILAIVVGLFSARYTVSWLIIILTTIAIGFLLLGYVVMPIDEKILLIIIFPIEASLLGIVRHHILHWSIAKKRENDIQRYISHYNLNVKLQTYYNANKFYKRELHQIEAYTDLDLWTNVELISWDRHQQIEEYHPEYHAEVLRSISMILKKTRLKSEFIYYVGDGMFMIISPQISLQTYKEINKKTKENLRRMDIDIPLELKMASEKIDINNCKKFSDLNKIKKYLQRGLETDIIVEYLKDDQND</sequence>
<dbReference type="OrthoDB" id="2147406at2"/>
<keyword evidence="3" id="KW-1185">Reference proteome</keyword>
<dbReference type="HOGENOM" id="CLU_084733_0_0_9"/>
<gene>
    <name evidence="2" type="ordered locus">LBA0103</name>
</gene>
<reference evidence="2 3" key="1">
    <citation type="journal article" date="2005" name="Proc. Natl. Acad. Sci. U.S.A.">
        <title>Complete genome sequence of the probiotic lactic acid bacterium Lactobacillus acidophilus NCFM.</title>
        <authorList>
            <person name="Altermann E."/>
            <person name="Russell W.M."/>
            <person name="Azcarate-Peril M.A."/>
            <person name="Barrangou R."/>
            <person name="Buck B.L."/>
            <person name="McAuliffe O."/>
            <person name="Souther N."/>
            <person name="Dobson A."/>
            <person name="Duong T."/>
            <person name="Callanan M."/>
            <person name="Lick S."/>
            <person name="Hamrick A."/>
            <person name="Cano R."/>
            <person name="Klaenhammer T.R."/>
        </authorList>
    </citation>
    <scope>NUCLEOTIDE SEQUENCE [LARGE SCALE GENOMIC DNA]</scope>
    <source>
        <strain evidence="3">ATCC 700396 / NCK56 / N2 / NCFM</strain>
    </source>
</reference>
<evidence type="ECO:0000256" key="1">
    <source>
        <dbReference type="SAM" id="Phobius"/>
    </source>
</evidence>
<dbReference type="Proteomes" id="UP000006381">
    <property type="component" value="Chromosome"/>
</dbReference>
<dbReference type="BioCyc" id="LACI272621:G1G49-103-MONOMER"/>
<keyword evidence="1" id="KW-0472">Membrane</keyword>
<name>Q5FMS0_LACAC</name>
<feature type="transmembrane region" description="Helical" evidence="1">
    <location>
        <begin position="59"/>
        <end position="79"/>
    </location>
</feature>
<keyword evidence="1" id="KW-0812">Transmembrane</keyword>
<dbReference type="RefSeq" id="WP_011254037.1">
    <property type="nucleotide sequence ID" value="NC_006814.3"/>
</dbReference>
<evidence type="ECO:0000313" key="3">
    <source>
        <dbReference type="Proteomes" id="UP000006381"/>
    </source>
</evidence>
<dbReference type="STRING" id="272621.LBA0103"/>